<dbReference type="InterPro" id="IPR001451">
    <property type="entry name" value="Hexapep"/>
</dbReference>
<keyword evidence="5 18" id="KW-0808">Transferase</keyword>
<keyword evidence="9 18" id="KW-0460">Magnesium</keyword>
<evidence type="ECO:0000256" key="12">
    <source>
        <dbReference type="ARBA" id="ARBA00023268"/>
    </source>
</evidence>
<dbReference type="InterPro" id="IPR025877">
    <property type="entry name" value="MobA-like_NTP_Trfase"/>
</dbReference>
<keyword evidence="10 18" id="KW-0133">Cell shape</keyword>
<dbReference type="Gene3D" id="2.160.10.10">
    <property type="entry name" value="Hexapeptide repeat proteins"/>
    <property type="match status" value="1"/>
</dbReference>
<sequence length="453" mass="48842">MSNLVAVIMAAGKGTRMKSKLPKVMHTLAGKTLVEHVLDMVGKVGVNRPLVIVGHGRESVEACINNRAEIVIQTEQLGTGHAVLQAMPYVEDDQTVLVLSGDQPLLRSETLNALVELHQAQGASATVLTAFIEQPFGYGRIIKKGVDLVRIVEEKDASPEEREIKEINTGTYCFKGSALKAALSKITTQNAQGEYYLTEVFDIFLKNQEKILTYSTTSSYEALGINSRGQLAEAEAIVRKSILDYWMAEGVTIVDPSSTFIGIDVELAQDVTILPFTRLLGKTVIEEDAVIGPQTTIDDCIVRCGAAVTYTVARDSEIGEGCNIGPFSYLRPGTKLGPGVKIGDFVEIKNSWIEAGAKVPHLSYIGDAHVGKSANIGAGTITCNYDGVNKHPTKIGDHAFIGSNTNLVAPVEVGEYAVTGAGSTVTKNVPAKALVVERSQQVIKEHWHREKIK</sequence>
<dbReference type="GO" id="GO:0003977">
    <property type="term" value="F:UDP-N-acetylglucosamine diphosphorylase activity"/>
    <property type="evidence" value="ECO:0007669"/>
    <property type="project" value="UniProtKB-UniRule"/>
</dbReference>
<accession>A0A1G7WWS5</accession>
<keyword evidence="6 18" id="KW-0548">Nucleotidyltransferase</keyword>
<dbReference type="GO" id="GO:0009252">
    <property type="term" value="P:peptidoglycan biosynthetic process"/>
    <property type="evidence" value="ECO:0007669"/>
    <property type="project" value="UniProtKB-UniRule"/>
</dbReference>
<proteinExistence type="inferred from homology"/>
<dbReference type="UniPathway" id="UPA00113">
    <property type="reaction ID" value="UER00532"/>
</dbReference>
<dbReference type="GO" id="GO:0071555">
    <property type="term" value="P:cell wall organization"/>
    <property type="evidence" value="ECO:0007669"/>
    <property type="project" value="UniProtKB-KW"/>
</dbReference>
<evidence type="ECO:0000256" key="1">
    <source>
        <dbReference type="ARBA" id="ARBA00004496"/>
    </source>
</evidence>
<evidence type="ECO:0000256" key="13">
    <source>
        <dbReference type="ARBA" id="ARBA00023315"/>
    </source>
</evidence>
<dbReference type="GO" id="GO:0016020">
    <property type="term" value="C:membrane"/>
    <property type="evidence" value="ECO:0007669"/>
    <property type="project" value="GOC"/>
</dbReference>
<keyword evidence="4 18" id="KW-0963">Cytoplasm</keyword>
<feature type="binding site" evidence="18">
    <location>
        <position position="226"/>
    </location>
    <ligand>
        <name>Mg(2+)</name>
        <dbReference type="ChEBI" id="CHEBI:18420"/>
    </ligand>
</feature>
<evidence type="ECO:0000256" key="9">
    <source>
        <dbReference type="ARBA" id="ARBA00022842"/>
    </source>
</evidence>
<gene>
    <name evidence="18" type="primary">glmU</name>
    <name evidence="20" type="ORF">SAMN05443529_10639</name>
</gene>
<dbReference type="Proteomes" id="UP000198656">
    <property type="component" value="Unassembled WGS sequence"/>
</dbReference>
<keyword evidence="7 18" id="KW-0479">Metal-binding</keyword>
<dbReference type="PANTHER" id="PTHR43584">
    <property type="entry name" value="NUCLEOTIDYL TRANSFERASE"/>
    <property type="match status" value="1"/>
</dbReference>
<dbReference type="HAMAP" id="MF_01631">
    <property type="entry name" value="GlmU"/>
    <property type="match status" value="1"/>
</dbReference>
<comment type="subunit">
    <text evidence="18">Homotrimer.</text>
</comment>
<evidence type="ECO:0000313" key="20">
    <source>
        <dbReference type="EMBL" id="SDG76387.1"/>
    </source>
</evidence>
<evidence type="ECO:0000256" key="14">
    <source>
        <dbReference type="ARBA" id="ARBA00023316"/>
    </source>
</evidence>
<feature type="region of interest" description="Linker" evidence="18">
    <location>
        <begin position="229"/>
        <end position="249"/>
    </location>
</feature>
<dbReference type="GO" id="GO:0019134">
    <property type="term" value="F:glucosamine-1-phosphate N-acetyltransferase activity"/>
    <property type="evidence" value="ECO:0007669"/>
    <property type="project" value="UniProtKB-UniRule"/>
</dbReference>
<dbReference type="InterPro" id="IPR011004">
    <property type="entry name" value="Trimer_LpxA-like_sf"/>
</dbReference>
<dbReference type="InterPro" id="IPR038009">
    <property type="entry name" value="GlmU_C_LbH"/>
</dbReference>
<feature type="binding site" evidence="18">
    <location>
        <position position="73"/>
    </location>
    <ligand>
        <name>UDP-N-acetyl-alpha-D-glucosamine</name>
        <dbReference type="ChEBI" id="CHEBI:57705"/>
    </ligand>
</feature>
<feature type="binding site" evidence="18">
    <location>
        <position position="438"/>
    </location>
    <ligand>
        <name>acetyl-CoA</name>
        <dbReference type="ChEBI" id="CHEBI:57288"/>
    </ligand>
</feature>
<comment type="pathway">
    <text evidence="18">Bacterial outer membrane biogenesis; LPS lipid A biosynthesis.</text>
</comment>
<dbReference type="SUPFAM" id="SSF51161">
    <property type="entry name" value="Trimeric LpxA-like enzymes"/>
    <property type="match status" value="1"/>
</dbReference>
<keyword evidence="8 18" id="KW-0677">Repeat</keyword>
<evidence type="ECO:0000256" key="18">
    <source>
        <dbReference type="HAMAP-Rule" id="MF_01631"/>
    </source>
</evidence>
<evidence type="ECO:0000256" key="15">
    <source>
        <dbReference type="ARBA" id="ARBA00048247"/>
    </source>
</evidence>
<feature type="binding site" evidence="18">
    <location>
        <position position="153"/>
    </location>
    <ligand>
        <name>UDP-N-acetyl-alpha-D-glucosamine</name>
        <dbReference type="ChEBI" id="CHEBI:57705"/>
    </ligand>
</feature>
<protein>
    <recommendedName>
        <fullName evidence="18">Bifunctional protein GlmU</fullName>
    </recommendedName>
    <domain>
        <recommendedName>
            <fullName evidence="18">UDP-N-acetylglucosamine pyrophosphorylase</fullName>
            <ecNumber evidence="18">2.7.7.23</ecNumber>
        </recommendedName>
        <alternativeName>
            <fullName evidence="18">N-acetylglucosamine-1-phosphate uridyltransferase</fullName>
        </alternativeName>
    </domain>
    <domain>
        <recommendedName>
            <fullName evidence="18">Glucosamine-1-phosphate N-acetyltransferase</fullName>
            <ecNumber evidence="18">2.3.1.157</ecNumber>
        </recommendedName>
    </domain>
</protein>
<keyword evidence="13 18" id="KW-0012">Acyltransferase</keyword>
<comment type="catalytic activity">
    <reaction evidence="16 18">
        <text>N-acetyl-alpha-D-glucosamine 1-phosphate + UTP + H(+) = UDP-N-acetyl-alpha-D-glucosamine + diphosphate</text>
        <dbReference type="Rhea" id="RHEA:13509"/>
        <dbReference type="ChEBI" id="CHEBI:15378"/>
        <dbReference type="ChEBI" id="CHEBI:33019"/>
        <dbReference type="ChEBI" id="CHEBI:46398"/>
        <dbReference type="ChEBI" id="CHEBI:57705"/>
        <dbReference type="ChEBI" id="CHEBI:57776"/>
        <dbReference type="EC" id="2.7.7.23"/>
    </reaction>
</comment>
<dbReference type="Pfam" id="PF00132">
    <property type="entry name" value="Hexapep"/>
    <property type="match status" value="2"/>
</dbReference>
<evidence type="ECO:0000313" key="21">
    <source>
        <dbReference type="Proteomes" id="UP000198656"/>
    </source>
</evidence>
<feature type="binding site" evidence="18">
    <location>
        <position position="102"/>
    </location>
    <ligand>
        <name>Mg(2+)</name>
        <dbReference type="ChEBI" id="CHEBI:18420"/>
    </ligand>
</feature>
<feature type="binding site" evidence="18">
    <location>
        <position position="421"/>
    </location>
    <ligand>
        <name>acetyl-CoA</name>
        <dbReference type="ChEBI" id="CHEBI:57288"/>
    </ligand>
</feature>
<evidence type="ECO:0000256" key="11">
    <source>
        <dbReference type="ARBA" id="ARBA00022984"/>
    </source>
</evidence>
<organism evidence="20 21">
    <name type="scientific">Desulfosporosinus hippei DSM 8344</name>
    <dbReference type="NCBI Taxonomy" id="1121419"/>
    <lineage>
        <taxon>Bacteria</taxon>
        <taxon>Bacillati</taxon>
        <taxon>Bacillota</taxon>
        <taxon>Clostridia</taxon>
        <taxon>Eubacteriales</taxon>
        <taxon>Desulfitobacteriaceae</taxon>
        <taxon>Desulfosporosinus</taxon>
    </lineage>
</organism>
<evidence type="ECO:0000256" key="16">
    <source>
        <dbReference type="ARBA" id="ARBA00048493"/>
    </source>
</evidence>
<comment type="catalytic activity">
    <reaction evidence="15 18">
        <text>alpha-D-glucosamine 1-phosphate + acetyl-CoA = N-acetyl-alpha-D-glucosamine 1-phosphate + CoA + H(+)</text>
        <dbReference type="Rhea" id="RHEA:13725"/>
        <dbReference type="ChEBI" id="CHEBI:15378"/>
        <dbReference type="ChEBI" id="CHEBI:57287"/>
        <dbReference type="ChEBI" id="CHEBI:57288"/>
        <dbReference type="ChEBI" id="CHEBI:57776"/>
        <dbReference type="ChEBI" id="CHEBI:58516"/>
        <dbReference type="EC" id="2.3.1.157"/>
    </reaction>
</comment>
<dbReference type="GO" id="GO:0009245">
    <property type="term" value="P:lipid A biosynthetic process"/>
    <property type="evidence" value="ECO:0007669"/>
    <property type="project" value="UniProtKB-UniRule"/>
</dbReference>
<feature type="binding site" evidence="18">
    <location>
        <position position="403"/>
    </location>
    <ligand>
        <name>acetyl-CoA</name>
        <dbReference type="ChEBI" id="CHEBI:57288"/>
    </ligand>
</feature>
<dbReference type="EC" id="2.7.7.23" evidence="18"/>
<evidence type="ECO:0000256" key="7">
    <source>
        <dbReference type="ARBA" id="ARBA00022723"/>
    </source>
</evidence>
<dbReference type="AlphaFoldDB" id="A0A1G7WWS5"/>
<dbReference type="NCBIfam" id="TIGR01173">
    <property type="entry name" value="glmU"/>
    <property type="match status" value="1"/>
</dbReference>
<dbReference type="Pfam" id="PF12804">
    <property type="entry name" value="NTP_transf_3"/>
    <property type="match status" value="1"/>
</dbReference>
<dbReference type="GO" id="GO:0000287">
    <property type="term" value="F:magnesium ion binding"/>
    <property type="evidence" value="ECO:0007669"/>
    <property type="project" value="UniProtKB-UniRule"/>
</dbReference>
<dbReference type="GO" id="GO:0006048">
    <property type="term" value="P:UDP-N-acetylglucosamine biosynthetic process"/>
    <property type="evidence" value="ECO:0007669"/>
    <property type="project" value="UniProtKB-UniPathway"/>
</dbReference>
<dbReference type="Gene3D" id="3.90.550.10">
    <property type="entry name" value="Spore Coat Polysaccharide Biosynthesis Protein SpsA, Chain A"/>
    <property type="match status" value="1"/>
</dbReference>
<dbReference type="EC" id="2.3.1.157" evidence="18"/>
<dbReference type="PANTHER" id="PTHR43584:SF3">
    <property type="entry name" value="BIFUNCTIONAL PROTEIN GLMU"/>
    <property type="match status" value="1"/>
</dbReference>
<evidence type="ECO:0000256" key="10">
    <source>
        <dbReference type="ARBA" id="ARBA00022960"/>
    </source>
</evidence>
<feature type="binding site" evidence="18">
    <location>
        <begin position="100"/>
        <end position="102"/>
    </location>
    <ligand>
        <name>UDP-N-acetyl-alpha-D-glucosamine</name>
        <dbReference type="ChEBI" id="CHEBI:57705"/>
    </ligand>
</feature>
<comment type="pathway">
    <text evidence="18">Nucleotide-sugar biosynthesis; UDP-N-acetyl-alpha-D-glucosamine biosynthesis; UDP-N-acetyl-alpha-D-glucosamine from N-acetyl-alpha-D-glucosamine 1-phosphate: step 1/1.</text>
</comment>
<dbReference type="CDD" id="cd02540">
    <property type="entry name" value="GT2_GlmU_N_bac"/>
    <property type="match status" value="1"/>
</dbReference>
<evidence type="ECO:0000256" key="6">
    <source>
        <dbReference type="ARBA" id="ARBA00022695"/>
    </source>
</evidence>
<feature type="binding site" evidence="18">
    <location>
        <position position="226"/>
    </location>
    <ligand>
        <name>UDP-N-acetyl-alpha-D-glucosamine</name>
        <dbReference type="ChEBI" id="CHEBI:57705"/>
    </ligand>
</feature>
<comment type="similarity">
    <text evidence="3 18">In the N-terminal section; belongs to the N-acetylglucosamine-1-phosphate uridyltransferase family.</text>
</comment>
<dbReference type="SUPFAM" id="SSF53448">
    <property type="entry name" value="Nucleotide-diphospho-sugar transferases"/>
    <property type="match status" value="1"/>
</dbReference>
<name>A0A1G7WWS5_9FIRM</name>
<dbReference type="NCBIfam" id="NF010934">
    <property type="entry name" value="PRK14354.1"/>
    <property type="match status" value="1"/>
</dbReference>
<dbReference type="STRING" id="1121419.SAMN05443529_10639"/>
<comment type="subcellular location">
    <subcellularLocation>
        <location evidence="1 18">Cytoplasm</location>
    </subcellularLocation>
</comment>
<evidence type="ECO:0000259" key="19">
    <source>
        <dbReference type="Pfam" id="PF12804"/>
    </source>
</evidence>
<feature type="region of interest" description="N-acetyltransferase" evidence="18">
    <location>
        <begin position="250"/>
        <end position="453"/>
    </location>
</feature>
<feature type="binding site" evidence="18">
    <location>
        <position position="375"/>
    </location>
    <ligand>
        <name>UDP-N-acetyl-alpha-D-glucosamine</name>
        <dbReference type="ChEBI" id="CHEBI:57705"/>
    </ligand>
</feature>
<feature type="binding site" evidence="18">
    <location>
        <position position="349"/>
    </location>
    <ligand>
        <name>UDP-N-acetyl-alpha-D-glucosamine</name>
        <dbReference type="ChEBI" id="CHEBI:57705"/>
    </ligand>
</feature>
<feature type="binding site" evidence="18">
    <location>
        <position position="23"/>
    </location>
    <ligand>
        <name>UDP-N-acetyl-alpha-D-glucosamine</name>
        <dbReference type="ChEBI" id="CHEBI:57705"/>
    </ligand>
</feature>
<comment type="function">
    <text evidence="17 18">Catalyzes the last two sequential reactions in the de novo biosynthetic pathway for UDP-N-acetylglucosamine (UDP-GlcNAc). The C-terminal domain catalyzes the transfer of acetyl group from acetyl coenzyme A to glucosamine-1-phosphate (GlcN-1-P) to produce N-acetylglucosamine-1-phosphate (GlcNAc-1-P), which is converted into UDP-GlcNAc by the transfer of uridine 5-monophosphate (from uridine 5-triphosphate), a reaction catalyzed by the N-terminal domain.</text>
</comment>
<keyword evidence="14 18" id="KW-0961">Cell wall biogenesis/degradation</keyword>
<evidence type="ECO:0000256" key="5">
    <source>
        <dbReference type="ARBA" id="ARBA00022679"/>
    </source>
</evidence>
<evidence type="ECO:0000256" key="8">
    <source>
        <dbReference type="ARBA" id="ARBA00022737"/>
    </source>
</evidence>
<reference evidence="21" key="1">
    <citation type="submission" date="2016-10" db="EMBL/GenBank/DDBJ databases">
        <authorList>
            <person name="Varghese N."/>
            <person name="Submissions S."/>
        </authorList>
    </citation>
    <scope>NUCLEOTIDE SEQUENCE [LARGE SCALE GENOMIC DNA]</scope>
    <source>
        <strain evidence="21">DSM 8344</strain>
    </source>
</reference>
<dbReference type="GO" id="GO:0005737">
    <property type="term" value="C:cytoplasm"/>
    <property type="evidence" value="ECO:0007669"/>
    <property type="project" value="UniProtKB-SubCell"/>
</dbReference>
<dbReference type="EMBL" id="FNCP01000006">
    <property type="protein sequence ID" value="SDG76387.1"/>
    <property type="molecule type" value="Genomic_DNA"/>
</dbReference>
<evidence type="ECO:0000256" key="3">
    <source>
        <dbReference type="ARBA" id="ARBA00007947"/>
    </source>
</evidence>
<evidence type="ECO:0000256" key="2">
    <source>
        <dbReference type="ARBA" id="ARBA00007707"/>
    </source>
</evidence>
<feature type="binding site" evidence="18">
    <location>
        <position position="168"/>
    </location>
    <ligand>
        <name>UDP-N-acetyl-alpha-D-glucosamine</name>
        <dbReference type="ChEBI" id="CHEBI:57705"/>
    </ligand>
</feature>
<feature type="binding site" evidence="18">
    <location>
        <position position="364"/>
    </location>
    <ligand>
        <name>UDP-N-acetyl-alpha-D-glucosamine</name>
        <dbReference type="ChEBI" id="CHEBI:57705"/>
    </ligand>
</feature>
<dbReference type="CDD" id="cd03353">
    <property type="entry name" value="LbH_GlmU_C"/>
    <property type="match status" value="1"/>
</dbReference>
<comment type="similarity">
    <text evidence="2 18">In the C-terminal section; belongs to the transferase hexapeptide repeat family.</text>
</comment>
<dbReference type="UniPathway" id="UPA00973"/>
<dbReference type="GO" id="GO:0008360">
    <property type="term" value="P:regulation of cell shape"/>
    <property type="evidence" value="ECO:0007669"/>
    <property type="project" value="UniProtKB-KW"/>
</dbReference>
<keyword evidence="12 18" id="KW-0511">Multifunctional enzyme</keyword>
<evidence type="ECO:0000256" key="17">
    <source>
        <dbReference type="ARBA" id="ARBA00049628"/>
    </source>
</evidence>
<feature type="binding site" evidence="18">
    <location>
        <begin position="384"/>
        <end position="385"/>
    </location>
    <ligand>
        <name>acetyl-CoA</name>
        <dbReference type="ChEBI" id="CHEBI:57288"/>
    </ligand>
</feature>
<dbReference type="RefSeq" id="WP_092331547.1">
    <property type="nucleotide sequence ID" value="NZ_FNCP01000006.1"/>
</dbReference>
<comment type="cofactor">
    <cofactor evidence="18">
        <name>Mg(2+)</name>
        <dbReference type="ChEBI" id="CHEBI:18420"/>
    </cofactor>
    <text evidence="18">Binds 1 Mg(2+) ion per subunit.</text>
</comment>
<dbReference type="GO" id="GO:0000902">
    <property type="term" value="P:cell morphogenesis"/>
    <property type="evidence" value="ECO:0007669"/>
    <property type="project" value="UniProtKB-UniRule"/>
</dbReference>
<keyword evidence="21" id="KW-1185">Reference proteome</keyword>
<feature type="binding site" evidence="18">
    <location>
        <position position="378"/>
    </location>
    <ligand>
        <name>acetyl-CoA</name>
        <dbReference type="ChEBI" id="CHEBI:57288"/>
    </ligand>
</feature>
<feature type="domain" description="MobA-like NTP transferase" evidence="19">
    <location>
        <begin position="6"/>
        <end position="129"/>
    </location>
</feature>
<comment type="caution">
    <text evidence="18">Lacks conserved residue(s) required for the propagation of feature annotation.</text>
</comment>
<feature type="binding site" evidence="18">
    <location>
        <position position="331"/>
    </location>
    <ligand>
        <name>UDP-N-acetyl-alpha-D-glucosamine</name>
        <dbReference type="ChEBI" id="CHEBI:57705"/>
    </ligand>
</feature>
<feature type="binding site" evidence="18">
    <location>
        <begin position="78"/>
        <end position="79"/>
    </location>
    <ligand>
        <name>UDP-N-acetyl-alpha-D-glucosamine</name>
        <dbReference type="ChEBI" id="CHEBI:57705"/>
    </ligand>
</feature>
<dbReference type="InterPro" id="IPR005882">
    <property type="entry name" value="Bifunctional_GlmU"/>
</dbReference>
<dbReference type="InterPro" id="IPR029044">
    <property type="entry name" value="Nucleotide-diphossugar_trans"/>
</dbReference>
<feature type="binding site" evidence="18">
    <location>
        <position position="139"/>
    </location>
    <ligand>
        <name>UDP-N-acetyl-alpha-D-glucosamine</name>
        <dbReference type="ChEBI" id="CHEBI:57705"/>
    </ligand>
</feature>
<evidence type="ECO:0000256" key="4">
    <source>
        <dbReference type="ARBA" id="ARBA00022490"/>
    </source>
</evidence>
<comment type="pathway">
    <text evidence="18">Nucleotide-sugar biosynthesis; UDP-N-acetyl-alpha-D-glucosamine biosynthesis; N-acetyl-alpha-D-glucosamine 1-phosphate from alpha-D-glucosamine 6-phosphate (route II): step 2/2.</text>
</comment>
<dbReference type="InterPro" id="IPR050065">
    <property type="entry name" value="GlmU-like"/>
</dbReference>
<feature type="active site" description="Proton acceptor" evidence="18">
    <location>
        <position position="361"/>
    </location>
</feature>
<keyword evidence="11 18" id="KW-0573">Peptidoglycan synthesis</keyword>
<feature type="region of interest" description="Pyrophosphorylase" evidence="18">
    <location>
        <begin position="1"/>
        <end position="228"/>
    </location>
</feature>
<dbReference type="OrthoDB" id="9775031at2"/>